<evidence type="ECO:0000256" key="7">
    <source>
        <dbReference type="PIRSR" id="PIRSR604254-1"/>
    </source>
</evidence>
<feature type="binding site" evidence="7">
    <location>
        <position position="190"/>
    </location>
    <ligand>
        <name>Zn(2+)</name>
        <dbReference type="ChEBI" id="CHEBI:29105"/>
    </ligand>
</feature>
<accession>A0A545TK69</accession>
<organism evidence="9 10">
    <name type="scientific">Exilibacterium tricleocarpae</name>
    <dbReference type="NCBI Taxonomy" id="2591008"/>
    <lineage>
        <taxon>Bacteria</taxon>
        <taxon>Pseudomonadati</taxon>
        <taxon>Pseudomonadota</taxon>
        <taxon>Gammaproteobacteria</taxon>
        <taxon>Cellvibrionales</taxon>
        <taxon>Cellvibrionaceae</taxon>
        <taxon>Exilibacterium</taxon>
    </lineage>
</organism>
<evidence type="ECO:0000313" key="10">
    <source>
        <dbReference type="Proteomes" id="UP000319732"/>
    </source>
</evidence>
<dbReference type="AlphaFoldDB" id="A0A545TK69"/>
<dbReference type="GO" id="GO:0005886">
    <property type="term" value="C:plasma membrane"/>
    <property type="evidence" value="ECO:0007669"/>
    <property type="project" value="UniProtKB-SubCell"/>
</dbReference>
<dbReference type="Proteomes" id="UP000319732">
    <property type="component" value="Unassembled WGS sequence"/>
</dbReference>
<keyword evidence="7" id="KW-0479">Metal-binding</keyword>
<dbReference type="OrthoDB" id="9813689at2"/>
<evidence type="ECO:0000256" key="4">
    <source>
        <dbReference type="ARBA" id="ARBA00022692"/>
    </source>
</evidence>
<evidence type="ECO:0000313" key="9">
    <source>
        <dbReference type="EMBL" id="TQV77598.1"/>
    </source>
</evidence>
<feature type="transmembrane region" description="Helical" evidence="8">
    <location>
        <begin position="163"/>
        <end position="183"/>
    </location>
</feature>
<evidence type="ECO:0000256" key="6">
    <source>
        <dbReference type="ARBA" id="ARBA00023136"/>
    </source>
</evidence>
<protein>
    <submittedName>
        <fullName evidence="9">Hemolysin III family protein</fullName>
    </submittedName>
</protein>
<feature type="binding site" evidence="7">
    <location>
        <position position="194"/>
    </location>
    <ligand>
        <name>Zn(2+)</name>
        <dbReference type="ChEBI" id="CHEBI:29105"/>
    </ligand>
</feature>
<name>A0A545TK69_9GAMM</name>
<keyword evidence="10" id="KW-1185">Reference proteome</keyword>
<dbReference type="PANTHER" id="PTHR20855:SF3">
    <property type="entry name" value="LD03007P"/>
    <property type="match status" value="1"/>
</dbReference>
<evidence type="ECO:0000256" key="3">
    <source>
        <dbReference type="ARBA" id="ARBA00022475"/>
    </source>
</evidence>
<feature type="binding site" evidence="7">
    <location>
        <position position="68"/>
    </location>
    <ligand>
        <name>Zn(2+)</name>
        <dbReference type="ChEBI" id="CHEBI:29105"/>
    </ligand>
</feature>
<keyword evidence="3" id="KW-1003">Cell membrane</keyword>
<gene>
    <name evidence="9" type="ORF">FKG94_14565</name>
</gene>
<evidence type="ECO:0000256" key="5">
    <source>
        <dbReference type="ARBA" id="ARBA00022989"/>
    </source>
</evidence>
<proteinExistence type="inferred from homology"/>
<evidence type="ECO:0000256" key="8">
    <source>
        <dbReference type="SAM" id="Phobius"/>
    </source>
</evidence>
<feature type="transmembrane region" description="Helical" evidence="8">
    <location>
        <begin position="195"/>
        <end position="213"/>
    </location>
</feature>
<feature type="transmembrane region" description="Helical" evidence="8">
    <location>
        <begin position="21"/>
        <end position="40"/>
    </location>
</feature>
<dbReference type="Pfam" id="PF03006">
    <property type="entry name" value="HlyIII"/>
    <property type="match status" value="1"/>
</dbReference>
<dbReference type="GO" id="GO:0046872">
    <property type="term" value="F:metal ion binding"/>
    <property type="evidence" value="ECO:0007669"/>
    <property type="project" value="UniProtKB-KW"/>
</dbReference>
<feature type="transmembrane region" description="Helical" evidence="8">
    <location>
        <begin position="139"/>
        <end position="157"/>
    </location>
</feature>
<comment type="subcellular location">
    <subcellularLocation>
        <location evidence="1">Cell membrane</location>
        <topology evidence="1">Multi-pass membrane protein</topology>
    </subcellularLocation>
</comment>
<feature type="transmembrane region" description="Helical" evidence="8">
    <location>
        <begin position="107"/>
        <end position="127"/>
    </location>
</feature>
<feature type="transmembrane region" description="Helical" evidence="8">
    <location>
        <begin position="46"/>
        <end position="69"/>
    </location>
</feature>
<dbReference type="EMBL" id="VHSG01000014">
    <property type="protein sequence ID" value="TQV77598.1"/>
    <property type="molecule type" value="Genomic_DNA"/>
</dbReference>
<keyword evidence="6 8" id="KW-0472">Membrane</keyword>
<evidence type="ECO:0000256" key="2">
    <source>
        <dbReference type="ARBA" id="ARBA00008488"/>
    </source>
</evidence>
<dbReference type="RefSeq" id="WP_142905079.1">
    <property type="nucleotide sequence ID" value="NZ_ML660095.1"/>
</dbReference>
<dbReference type="GO" id="GO:0140911">
    <property type="term" value="F:pore-forming activity"/>
    <property type="evidence" value="ECO:0007669"/>
    <property type="project" value="InterPro"/>
</dbReference>
<sequence length="217" mass="23849">MTTAVPRYTLGEEIANSVTHGVGILLSIGGLGVLTAFASIYGNVWHIVSCSIFGFSLIFQYATSTLYHSIQTPRVKPVLRILDHIAIFILIAGTYTPFALVNIRGPWGWSIFGVIWGLALLGILLEVTSLRRYRAASITLYLLMGWVVLTAIKPLLANVKTGGLLLLLIGGLAYTGGVGFYLWRSLPYHHAIWHLFVLTGSTLHFFAVLFYVIPLTE</sequence>
<evidence type="ECO:0000256" key="1">
    <source>
        <dbReference type="ARBA" id="ARBA00004651"/>
    </source>
</evidence>
<feature type="transmembrane region" description="Helical" evidence="8">
    <location>
        <begin position="81"/>
        <end position="101"/>
    </location>
</feature>
<keyword evidence="7" id="KW-0862">Zinc</keyword>
<dbReference type="NCBIfam" id="TIGR01065">
    <property type="entry name" value="hlyIII"/>
    <property type="match status" value="1"/>
</dbReference>
<keyword evidence="4 8" id="KW-0812">Transmembrane</keyword>
<dbReference type="InterPro" id="IPR004254">
    <property type="entry name" value="AdipoR/HlyIII-related"/>
</dbReference>
<comment type="similarity">
    <text evidence="2">Belongs to the UPF0073 (Hly-III) family.</text>
</comment>
<comment type="caution">
    <text evidence="9">The sequence shown here is derived from an EMBL/GenBank/DDBJ whole genome shotgun (WGS) entry which is preliminary data.</text>
</comment>
<reference evidence="9 10" key="1">
    <citation type="submission" date="2019-06" db="EMBL/GenBank/DDBJ databases">
        <title>Whole genome sequence for Cellvibrionaceae sp. R142.</title>
        <authorList>
            <person name="Wang G."/>
        </authorList>
    </citation>
    <scope>NUCLEOTIDE SEQUENCE [LARGE SCALE GENOMIC DNA]</scope>
    <source>
        <strain evidence="9 10">R142</strain>
    </source>
</reference>
<dbReference type="InterPro" id="IPR005744">
    <property type="entry name" value="Hy-lIII"/>
</dbReference>
<dbReference type="PANTHER" id="PTHR20855">
    <property type="entry name" value="ADIPOR/PROGESTIN RECEPTOR-RELATED"/>
    <property type="match status" value="1"/>
</dbReference>
<keyword evidence="5 8" id="KW-1133">Transmembrane helix</keyword>